<dbReference type="RefSeq" id="WP_029719946.1">
    <property type="nucleotide sequence ID" value="NZ_JAJUIW010000030.1"/>
</dbReference>
<sequence length="161" mass="17085">MATGDIAERSTGDREMLGEGEVEQGRLSIARRVEGNRPRLPFSPSELSRVDEALGIASRTTGLEFAIYLGDLGEDTRKTAEEIHASLGGRASIGVLVAVSPGQRQLEIVTGEEAHRRIPDRNCQLAAMSMVASFKEGELVDGLVSGLQMLADAAGTQFSGS</sequence>
<protein>
    <recommendedName>
        <fullName evidence="4">DUF5130 domain-containing protein</fullName>
    </recommendedName>
</protein>
<dbReference type="EMBL" id="JNVU01000029">
    <property type="protein sequence ID" value="KEI44112.1"/>
    <property type="molecule type" value="Genomic_DNA"/>
</dbReference>
<dbReference type="InterPro" id="IPR033437">
    <property type="entry name" value="DUF5130"/>
</dbReference>
<evidence type="ECO:0000256" key="1">
    <source>
        <dbReference type="SAM" id="MobiDB-lite"/>
    </source>
</evidence>
<name>A0A073AYL2_9PSEU</name>
<dbReference type="Proteomes" id="UP000031419">
    <property type="component" value="Unassembled WGS sequence"/>
</dbReference>
<feature type="region of interest" description="Disordered" evidence="1">
    <location>
        <begin position="1"/>
        <end position="21"/>
    </location>
</feature>
<reference evidence="2 3" key="1">
    <citation type="submission" date="2014-06" db="EMBL/GenBank/DDBJ databases">
        <title>Saccharopolyspora rectivirgula DSM-43113 Genome sequencing.</title>
        <authorList>
            <person name="Barrera C."/>
            <person name="Millon L."/>
            <person name="Rognon B."/>
            <person name="Zaugg C."/>
            <person name="Monod M."/>
        </authorList>
    </citation>
    <scope>NUCLEOTIDE SEQUENCE [LARGE SCALE GENOMIC DNA]</scope>
    <source>
        <strain evidence="2 3">DSM 43113</strain>
    </source>
</reference>
<gene>
    <name evidence="2" type="ORF">GU90_11585</name>
</gene>
<accession>A0A073AYL2</accession>
<evidence type="ECO:0000313" key="3">
    <source>
        <dbReference type="Proteomes" id="UP000031419"/>
    </source>
</evidence>
<dbReference type="AlphaFoldDB" id="A0A073AYL2"/>
<evidence type="ECO:0008006" key="4">
    <source>
        <dbReference type="Google" id="ProtNLM"/>
    </source>
</evidence>
<dbReference type="eggNOG" id="COG1512">
    <property type="taxonomic scope" value="Bacteria"/>
</dbReference>
<proteinExistence type="predicted"/>
<dbReference type="Pfam" id="PF17174">
    <property type="entry name" value="DUF5130"/>
    <property type="match status" value="1"/>
</dbReference>
<organism evidence="2 3">
    <name type="scientific">Saccharopolyspora rectivirgula</name>
    <dbReference type="NCBI Taxonomy" id="28042"/>
    <lineage>
        <taxon>Bacteria</taxon>
        <taxon>Bacillati</taxon>
        <taxon>Actinomycetota</taxon>
        <taxon>Actinomycetes</taxon>
        <taxon>Pseudonocardiales</taxon>
        <taxon>Pseudonocardiaceae</taxon>
        <taxon>Saccharopolyspora</taxon>
    </lineage>
</organism>
<dbReference type="Gene3D" id="3.10.310.50">
    <property type="match status" value="1"/>
</dbReference>
<keyword evidence="3" id="KW-1185">Reference proteome</keyword>
<dbReference type="STRING" id="28042.GU90_11585"/>
<evidence type="ECO:0000313" key="2">
    <source>
        <dbReference type="EMBL" id="KEI44112.1"/>
    </source>
</evidence>
<comment type="caution">
    <text evidence="2">The sequence shown here is derived from an EMBL/GenBank/DDBJ whole genome shotgun (WGS) entry which is preliminary data.</text>
</comment>
<feature type="compositionally biased region" description="Basic and acidic residues" evidence="1">
    <location>
        <begin position="1"/>
        <end position="17"/>
    </location>
</feature>